<accession>X8DJE0</accession>
<sequence>MVTVGCMATTDALADPLASALAPLLTVPLVELYAVLWRLGVVEVVRADRSSARLDASAALAVLLAAHRQGGLSRPPRRWQRSPSPAPVPTPPDQAACSQAAG</sequence>
<evidence type="ECO:0000313" key="2">
    <source>
        <dbReference type="EMBL" id="EUA68737.1"/>
    </source>
</evidence>
<gene>
    <name evidence="2" type="ORF">I553_1925</name>
</gene>
<comment type="caution">
    <text evidence="2">The sequence shown here is derived from an EMBL/GenBank/DDBJ whole genome shotgun (WGS) entry which is preliminary data.</text>
</comment>
<organism evidence="2">
    <name type="scientific">Mycobacterium xenopi 4042</name>
    <dbReference type="NCBI Taxonomy" id="1299334"/>
    <lineage>
        <taxon>Bacteria</taxon>
        <taxon>Bacillati</taxon>
        <taxon>Actinomycetota</taxon>
        <taxon>Actinomycetes</taxon>
        <taxon>Mycobacteriales</taxon>
        <taxon>Mycobacteriaceae</taxon>
        <taxon>Mycobacterium</taxon>
    </lineage>
</organism>
<protein>
    <submittedName>
        <fullName evidence="2">Uncharacterized protein</fullName>
    </submittedName>
</protein>
<name>X8DJE0_MYCXE</name>
<proteinExistence type="predicted"/>
<dbReference type="PATRIC" id="fig|1299334.3.peg.1417"/>
<dbReference type="EMBL" id="JAOB01000013">
    <property type="protein sequence ID" value="EUA68737.1"/>
    <property type="molecule type" value="Genomic_DNA"/>
</dbReference>
<evidence type="ECO:0000256" key="1">
    <source>
        <dbReference type="SAM" id="MobiDB-lite"/>
    </source>
</evidence>
<feature type="region of interest" description="Disordered" evidence="1">
    <location>
        <begin position="69"/>
        <end position="102"/>
    </location>
</feature>
<dbReference type="AlphaFoldDB" id="X8DJE0"/>
<dbReference type="NCBIfam" id="NF040653">
    <property type="entry name" value="Rv1535_dom"/>
    <property type="match status" value="1"/>
</dbReference>
<reference evidence="2" key="1">
    <citation type="submission" date="2014-01" db="EMBL/GenBank/DDBJ databases">
        <authorList>
            <person name="Brown-Elliot B."/>
            <person name="Wallace R."/>
            <person name="Lenaerts A."/>
            <person name="Ordway D."/>
            <person name="DeGroote M.A."/>
            <person name="Parker T."/>
            <person name="Sizemore C."/>
            <person name="Tallon L.J."/>
            <person name="Sadzewicz L.K."/>
            <person name="Sengamalay N."/>
            <person name="Fraser C.M."/>
            <person name="Hine E."/>
            <person name="Shefchek K.A."/>
            <person name="Das S.P."/>
            <person name="Tettelin H."/>
        </authorList>
    </citation>
    <scope>NUCLEOTIDE SEQUENCE [LARGE SCALE GENOMIC DNA]</scope>
    <source>
        <strain evidence="2">4042</strain>
    </source>
</reference>